<dbReference type="Gene3D" id="2.60.120.620">
    <property type="entry name" value="q2cbj1_9rhob like domain"/>
    <property type="match status" value="1"/>
</dbReference>
<dbReference type="PANTHER" id="PTHR33099:SF11">
    <property type="entry name" value="FE2OG DIOXYGENASE DOMAIN-CONTAINING PROTEIN"/>
    <property type="match status" value="1"/>
</dbReference>
<dbReference type="OrthoDB" id="3058546at2759"/>
<protein>
    <submittedName>
        <fullName evidence="2">Uncharacterized protein</fullName>
    </submittedName>
</protein>
<keyword evidence="3" id="KW-1185">Reference proteome</keyword>
<dbReference type="AlphaFoldDB" id="A0A165EBQ1"/>
<name>A0A165EBQ1_9APHY</name>
<evidence type="ECO:0000256" key="1">
    <source>
        <dbReference type="SAM" id="MobiDB-lite"/>
    </source>
</evidence>
<organism evidence="2 3">
    <name type="scientific">Laetiporus sulphureus 93-53</name>
    <dbReference type="NCBI Taxonomy" id="1314785"/>
    <lineage>
        <taxon>Eukaryota</taxon>
        <taxon>Fungi</taxon>
        <taxon>Dikarya</taxon>
        <taxon>Basidiomycota</taxon>
        <taxon>Agaricomycotina</taxon>
        <taxon>Agaricomycetes</taxon>
        <taxon>Polyporales</taxon>
        <taxon>Laetiporus</taxon>
    </lineage>
</organism>
<feature type="region of interest" description="Disordered" evidence="1">
    <location>
        <begin position="1"/>
        <end position="45"/>
    </location>
</feature>
<reference evidence="2 3" key="1">
    <citation type="journal article" date="2016" name="Mol. Biol. Evol.">
        <title>Comparative Genomics of Early-Diverging Mushroom-Forming Fungi Provides Insights into the Origins of Lignocellulose Decay Capabilities.</title>
        <authorList>
            <person name="Nagy L.G."/>
            <person name="Riley R."/>
            <person name="Tritt A."/>
            <person name="Adam C."/>
            <person name="Daum C."/>
            <person name="Floudas D."/>
            <person name="Sun H."/>
            <person name="Yadav J.S."/>
            <person name="Pangilinan J."/>
            <person name="Larsson K.H."/>
            <person name="Matsuura K."/>
            <person name="Barry K."/>
            <person name="Labutti K."/>
            <person name="Kuo R."/>
            <person name="Ohm R.A."/>
            <person name="Bhattacharya S.S."/>
            <person name="Shirouzu T."/>
            <person name="Yoshinaga Y."/>
            <person name="Martin F.M."/>
            <person name="Grigoriev I.V."/>
            <person name="Hibbett D.S."/>
        </authorList>
    </citation>
    <scope>NUCLEOTIDE SEQUENCE [LARGE SCALE GENOMIC DNA]</scope>
    <source>
        <strain evidence="2 3">93-53</strain>
    </source>
</reference>
<gene>
    <name evidence="2" type="ORF">LAESUDRAFT_749900</name>
</gene>
<dbReference type="PANTHER" id="PTHR33099">
    <property type="entry name" value="FE2OG DIOXYGENASE DOMAIN-CONTAINING PROTEIN"/>
    <property type="match status" value="1"/>
</dbReference>
<feature type="compositionally biased region" description="Basic and acidic residues" evidence="1">
    <location>
        <begin position="26"/>
        <end position="45"/>
    </location>
</feature>
<evidence type="ECO:0000313" key="3">
    <source>
        <dbReference type="Proteomes" id="UP000076871"/>
    </source>
</evidence>
<dbReference type="GeneID" id="63828611"/>
<dbReference type="Proteomes" id="UP000076871">
    <property type="component" value="Unassembled WGS sequence"/>
</dbReference>
<proteinExistence type="predicted"/>
<accession>A0A165EBQ1</accession>
<feature type="compositionally biased region" description="Acidic residues" evidence="1">
    <location>
        <begin position="13"/>
        <end position="25"/>
    </location>
</feature>
<feature type="region of interest" description="Disordered" evidence="1">
    <location>
        <begin position="73"/>
        <end position="95"/>
    </location>
</feature>
<dbReference type="RefSeq" id="XP_040764422.1">
    <property type="nucleotide sequence ID" value="XM_040911583.1"/>
</dbReference>
<sequence>MELWEREFNADIYSDESTEGSEDETTDRPAASEDNKKGIRRLKELYADRDPPLKNGVLRKPFSLDITRAGCEFSGEIVPQPSTDQSGEDDENENENRMAQWFENATVSPFGDVQAQENKVDKNVRNAREILAAEFRVSPDLLQEIATIWDRNFLPAGVRVEPYKIHMYGPGGKFRTHKDTPEKGLVGTFLVGLGDSTPGRGHLKVLKKCYRADAGNWVAFHPSVPHEVTPIEEGHRAVIAFKVYKQEPVPGQEVVPRHDSLQEEIRSQMEHAFAAMHAPFGLLLEHQYCMGTTEFNGFDSILRDTAVKFAQKHGSDVHFLPVLTKFDGICNIDEYSNGPPESEAEVYPLTEVHVNAILKAFRSKDVQSRYGEYMTPEGRYNLKITTLCVKTGEEWLDDLEDVPFYALDFEESSLIWKKDIDDGAEYTGNESRPATEDSIYLSYAMVVIPKEEDGEEKKADNQL</sequence>
<dbReference type="InParanoid" id="A0A165EBQ1"/>
<dbReference type="EMBL" id="KV427623">
    <property type="protein sequence ID" value="KZT06682.1"/>
    <property type="molecule type" value="Genomic_DNA"/>
</dbReference>
<evidence type="ECO:0000313" key="2">
    <source>
        <dbReference type="EMBL" id="KZT06682.1"/>
    </source>
</evidence>